<dbReference type="GO" id="GO:0042910">
    <property type="term" value="F:xenobiotic transmembrane transporter activity"/>
    <property type="evidence" value="ECO:0007669"/>
    <property type="project" value="InterPro"/>
</dbReference>
<reference evidence="3" key="2">
    <citation type="submission" date="2018-03" db="EMBL/GenBank/DDBJ databases">
        <title>The Triticum urartu genome reveals the dynamic nature of wheat genome evolution.</title>
        <authorList>
            <person name="Ling H."/>
            <person name="Ma B."/>
            <person name="Shi X."/>
            <person name="Liu H."/>
            <person name="Dong L."/>
            <person name="Sun H."/>
            <person name="Cao Y."/>
            <person name="Gao Q."/>
            <person name="Zheng S."/>
            <person name="Li Y."/>
            <person name="Yu Y."/>
            <person name="Du H."/>
            <person name="Qi M."/>
            <person name="Li Y."/>
            <person name="Yu H."/>
            <person name="Cui Y."/>
            <person name="Wang N."/>
            <person name="Chen C."/>
            <person name="Wu H."/>
            <person name="Zhao Y."/>
            <person name="Zhang J."/>
            <person name="Li Y."/>
            <person name="Zhou W."/>
            <person name="Zhang B."/>
            <person name="Hu W."/>
            <person name="Eijk M."/>
            <person name="Tang J."/>
            <person name="Witsenboer H."/>
            <person name="Zhao S."/>
            <person name="Li Z."/>
            <person name="Zhang A."/>
            <person name="Wang D."/>
            <person name="Liang C."/>
        </authorList>
    </citation>
    <scope>NUCLEOTIDE SEQUENCE [LARGE SCALE GENOMIC DNA]</scope>
    <source>
        <strain evidence="3">cv. G1812</strain>
    </source>
</reference>
<dbReference type="Pfam" id="PF01554">
    <property type="entry name" value="MatE"/>
    <property type="match status" value="1"/>
</dbReference>
<keyword evidence="4" id="KW-1185">Reference proteome</keyword>
<reference evidence="3" key="3">
    <citation type="submission" date="2022-06" db="UniProtKB">
        <authorList>
            <consortium name="EnsemblPlants"/>
        </authorList>
    </citation>
    <scope>IDENTIFICATION</scope>
</reference>
<protein>
    <recommendedName>
        <fullName evidence="5">Protein DETOXIFICATION</fullName>
    </recommendedName>
</protein>
<dbReference type="Proteomes" id="UP000015106">
    <property type="component" value="Chromosome 7"/>
</dbReference>
<proteinExistence type="inferred from homology"/>
<feature type="transmembrane region" description="Helical" evidence="2">
    <location>
        <begin position="104"/>
        <end position="122"/>
    </location>
</feature>
<dbReference type="EnsemblPlants" id="TuG1812G0700005376.01.T01">
    <property type="protein sequence ID" value="TuG1812G0700005376.01.T01.cds297910"/>
    <property type="gene ID" value="TuG1812G0700005376.01"/>
</dbReference>
<dbReference type="PANTHER" id="PTHR11206">
    <property type="entry name" value="MULTIDRUG RESISTANCE PROTEIN"/>
    <property type="match status" value="1"/>
</dbReference>
<dbReference type="GO" id="GO:0015297">
    <property type="term" value="F:antiporter activity"/>
    <property type="evidence" value="ECO:0007669"/>
    <property type="project" value="InterPro"/>
</dbReference>
<dbReference type="InterPro" id="IPR002528">
    <property type="entry name" value="MATE_fam"/>
</dbReference>
<evidence type="ECO:0000256" key="1">
    <source>
        <dbReference type="ARBA" id="ARBA00010199"/>
    </source>
</evidence>
<keyword evidence="2" id="KW-0472">Membrane</keyword>
<organism evidence="3 4">
    <name type="scientific">Triticum urartu</name>
    <name type="common">Red wild einkorn</name>
    <name type="synonym">Crithodium urartu</name>
    <dbReference type="NCBI Taxonomy" id="4572"/>
    <lineage>
        <taxon>Eukaryota</taxon>
        <taxon>Viridiplantae</taxon>
        <taxon>Streptophyta</taxon>
        <taxon>Embryophyta</taxon>
        <taxon>Tracheophyta</taxon>
        <taxon>Spermatophyta</taxon>
        <taxon>Magnoliopsida</taxon>
        <taxon>Liliopsida</taxon>
        <taxon>Poales</taxon>
        <taxon>Poaceae</taxon>
        <taxon>BOP clade</taxon>
        <taxon>Pooideae</taxon>
        <taxon>Triticodae</taxon>
        <taxon>Triticeae</taxon>
        <taxon>Triticinae</taxon>
        <taxon>Triticum</taxon>
    </lineage>
</organism>
<dbReference type="GO" id="GO:0016020">
    <property type="term" value="C:membrane"/>
    <property type="evidence" value="ECO:0007669"/>
    <property type="project" value="InterPro"/>
</dbReference>
<evidence type="ECO:0008006" key="5">
    <source>
        <dbReference type="Google" id="ProtNLM"/>
    </source>
</evidence>
<dbReference type="AlphaFoldDB" id="A0A8R7V953"/>
<dbReference type="Gramene" id="TuG1812G0700005376.01.T01">
    <property type="protein sequence ID" value="TuG1812G0700005376.01.T01.cds297910"/>
    <property type="gene ID" value="TuG1812G0700005376.01"/>
</dbReference>
<evidence type="ECO:0000313" key="4">
    <source>
        <dbReference type="Proteomes" id="UP000015106"/>
    </source>
</evidence>
<accession>A0A8R7V953</accession>
<reference evidence="4" key="1">
    <citation type="journal article" date="2013" name="Nature">
        <title>Draft genome of the wheat A-genome progenitor Triticum urartu.</title>
        <authorList>
            <person name="Ling H.Q."/>
            <person name="Zhao S."/>
            <person name="Liu D."/>
            <person name="Wang J."/>
            <person name="Sun H."/>
            <person name="Zhang C."/>
            <person name="Fan H."/>
            <person name="Li D."/>
            <person name="Dong L."/>
            <person name="Tao Y."/>
            <person name="Gao C."/>
            <person name="Wu H."/>
            <person name="Li Y."/>
            <person name="Cui Y."/>
            <person name="Guo X."/>
            <person name="Zheng S."/>
            <person name="Wang B."/>
            <person name="Yu K."/>
            <person name="Liang Q."/>
            <person name="Yang W."/>
            <person name="Lou X."/>
            <person name="Chen J."/>
            <person name="Feng M."/>
            <person name="Jian J."/>
            <person name="Zhang X."/>
            <person name="Luo G."/>
            <person name="Jiang Y."/>
            <person name="Liu J."/>
            <person name="Wang Z."/>
            <person name="Sha Y."/>
            <person name="Zhang B."/>
            <person name="Wu H."/>
            <person name="Tang D."/>
            <person name="Shen Q."/>
            <person name="Xue P."/>
            <person name="Zou S."/>
            <person name="Wang X."/>
            <person name="Liu X."/>
            <person name="Wang F."/>
            <person name="Yang Y."/>
            <person name="An X."/>
            <person name="Dong Z."/>
            <person name="Zhang K."/>
            <person name="Zhang X."/>
            <person name="Luo M.C."/>
            <person name="Dvorak J."/>
            <person name="Tong Y."/>
            <person name="Wang J."/>
            <person name="Yang H."/>
            <person name="Li Z."/>
            <person name="Wang D."/>
            <person name="Zhang A."/>
            <person name="Wang J."/>
        </authorList>
    </citation>
    <scope>NUCLEOTIDE SEQUENCE</scope>
    <source>
        <strain evidence="4">cv. G1812</strain>
    </source>
</reference>
<evidence type="ECO:0000256" key="2">
    <source>
        <dbReference type="SAM" id="Phobius"/>
    </source>
</evidence>
<sequence length="160" mass="16957">MQKPNLDEQLLLEPVERSDHVAVLEEAKPLLRLAGPLAEGGILRSALQLVSVMFVGHLGELLLAGASLANLTGLSLLVGMSSSLDTLCGQAFGARQYHLGFYKQRAMVLLALACVPIALVWARTAKILLLLGQDETILISAPTRGGSSRPLSRTSLSCAT</sequence>
<comment type="similarity">
    <text evidence="1">Belongs to the multi antimicrobial extrusion (MATE) (TC 2.A.66.1) family.</text>
</comment>
<name>A0A8R7V953_TRIUA</name>
<feature type="transmembrane region" description="Helical" evidence="2">
    <location>
        <begin position="61"/>
        <end position="84"/>
    </location>
</feature>
<evidence type="ECO:0000313" key="3">
    <source>
        <dbReference type="EnsemblPlants" id="TuG1812G0700005376.01.T01.cds297910"/>
    </source>
</evidence>
<keyword evidence="2" id="KW-0812">Transmembrane</keyword>
<keyword evidence="2" id="KW-1133">Transmembrane helix</keyword>